<evidence type="ECO:0000313" key="2">
    <source>
        <dbReference type="Proteomes" id="UP000000364"/>
    </source>
</evidence>
<evidence type="ECO:0000313" key="1">
    <source>
        <dbReference type="EMBL" id="CAL98675.1"/>
    </source>
</evidence>
<reference evidence="1 2" key="1">
    <citation type="journal article" date="2007" name="J. Bacteriol.">
        <title>The complete genome sequence of the lactic acid bacterial paradigm Lactococcus lactis subsp. cremoris MG1363.</title>
        <authorList>
            <person name="Wegmann U."/>
            <person name="O'Connell-Motherway M."/>
            <person name="Zomer A."/>
            <person name="Buist G."/>
            <person name="Shearman C."/>
            <person name="Canchaya C."/>
            <person name="Ventura M."/>
            <person name="Goesmann A."/>
            <person name="Gasson M.J."/>
            <person name="Kuipers O.P."/>
            <person name="van Sinderen D."/>
            <person name="Kok J."/>
        </authorList>
    </citation>
    <scope>NUCLEOTIDE SEQUENCE [LARGE SCALE GENOMIC DNA]</scope>
    <source>
        <strain evidence="1 2">MG1363</strain>
    </source>
</reference>
<sequence>MALDTPINDIVMAMTNGEKPGPFKYAEVETNDWLWVMSTIDGNLVLDGKGGIGIEVE</sequence>
<dbReference type="AlphaFoldDB" id="A2RMY8"/>
<protein>
    <submittedName>
        <fullName evidence="1">Uncharacterized protein</fullName>
    </submittedName>
</protein>
<proteinExistence type="predicted"/>
<dbReference type="KEGG" id="llm:llmg_2108"/>
<dbReference type="HOGENOM" id="CLU_2991041_0_0_9"/>
<accession>A2RMY8</accession>
<dbReference type="Proteomes" id="UP000000364">
    <property type="component" value="Chromosome"/>
</dbReference>
<organism evidence="1 2">
    <name type="scientific">Lactococcus lactis subsp. cremoris (strain MG1363)</name>
    <dbReference type="NCBI Taxonomy" id="416870"/>
    <lineage>
        <taxon>Bacteria</taxon>
        <taxon>Bacillati</taxon>
        <taxon>Bacillota</taxon>
        <taxon>Bacilli</taxon>
        <taxon>Lactobacillales</taxon>
        <taxon>Streptococcaceae</taxon>
        <taxon>Lactococcus</taxon>
        <taxon>Lactococcus cremoris subsp. cremoris</taxon>
    </lineage>
</organism>
<gene>
    <name evidence="1" type="primary">ps434</name>
    <name evidence="1" type="ordered locus">llmg_2108</name>
</gene>
<dbReference type="EMBL" id="AM406671">
    <property type="protein sequence ID" value="CAL98675.1"/>
    <property type="molecule type" value="Genomic_DNA"/>
</dbReference>
<dbReference type="STRING" id="416870.llmg_2108"/>
<name>A2RMY8_LACLM</name>